<comment type="function">
    <text evidence="9">Catalyzes the conversion of oxaloacetate (OAA) to phosphoenolpyruvate (PEP), the rate-limiting step in the metabolic pathway that produces glucose from lactate and other precursors derived from the citric acid cycle.</text>
</comment>
<evidence type="ECO:0000256" key="3">
    <source>
        <dbReference type="ARBA" id="ARBA00022723"/>
    </source>
</evidence>
<evidence type="ECO:0000256" key="4">
    <source>
        <dbReference type="ARBA" id="ARBA00022741"/>
    </source>
</evidence>
<dbReference type="NCBIfam" id="NF003253">
    <property type="entry name" value="PRK04210.1"/>
    <property type="match status" value="1"/>
</dbReference>
<comment type="caution">
    <text evidence="12">The sequence shown here is derived from an EMBL/GenBank/DDBJ whole genome shotgun (WGS) entry which is preliminary data.</text>
</comment>
<dbReference type="PIRSF" id="PIRSF001348">
    <property type="entry name" value="PEP_carboxykinase_GTP"/>
    <property type="match status" value="1"/>
</dbReference>
<feature type="domain" description="Phosphoenolpyruvate carboxykinase C-terminal P-loop" evidence="10">
    <location>
        <begin position="244"/>
        <end position="600"/>
    </location>
</feature>
<feature type="active site" evidence="9">
    <location>
        <position position="272"/>
    </location>
</feature>
<feature type="binding site" evidence="9">
    <location>
        <position position="248"/>
    </location>
    <ligand>
        <name>Mn(2+)</name>
        <dbReference type="ChEBI" id="CHEBI:29035"/>
    </ligand>
</feature>
<comment type="pathway">
    <text evidence="9">Carbohydrate biosynthesis; gluconeogenesis.</text>
</comment>
<evidence type="ECO:0000313" key="13">
    <source>
        <dbReference type="Proteomes" id="UP001596956"/>
    </source>
</evidence>
<comment type="subcellular location">
    <subcellularLocation>
        <location evidence="9">Cytoplasm</location>
    </subcellularLocation>
</comment>
<evidence type="ECO:0000259" key="11">
    <source>
        <dbReference type="Pfam" id="PF17297"/>
    </source>
</evidence>
<accession>A0ABW3BCP1</accession>
<dbReference type="InterPro" id="IPR035077">
    <property type="entry name" value="PEP_carboxykinase_GTP_C"/>
</dbReference>
<dbReference type="HAMAP" id="MF_00452">
    <property type="entry name" value="PEPCK_GTP"/>
    <property type="match status" value="1"/>
</dbReference>
<dbReference type="InterPro" id="IPR035078">
    <property type="entry name" value="PEP_carboxykinase_GTP_N"/>
</dbReference>
<evidence type="ECO:0000313" key="12">
    <source>
        <dbReference type="EMBL" id="MFD0800814.1"/>
    </source>
</evidence>
<dbReference type="InterPro" id="IPR013035">
    <property type="entry name" value="PEP_carboxykinase_C"/>
</dbReference>
<name>A0ABW3BCP1_9ACTN</name>
<evidence type="ECO:0000256" key="1">
    <source>
        <dbReference type="ARBA" id="ARBA00005796"/>
    </source>
</evidence>
<dbReference type="SUPFAM" id="SSF53795">
    <property type="entry name" value="PEP carboxykinase-like"/>
    <property type="match status" value="1"/>
</dbReference>
<keyword evidence="8 9" id="KW-0456">Lyase</keyword>
<organism evidence="12 13">
    <name type="scientific">Streptomonospora algeriensis</name>
    <dbReference type="NCBI Taxonomy" id="995084"/>
    <lineage>
        <taxon>Bacteria</taxon>
        <taxon>Bacillati</taxon>
        <taxon>Actinomycetota</taxon>
        <taxon>Actinomycetes</taxon>
        <taxon>Streptosporangiales</taxon>
        <taxon>Nocardiopsidaceae</taxon>
        <taxon>Streptomonospora</taxon>
    </lineage>
</organism>
<evidence type="ECO:0000256" key="5">
    <source>
        <dbReference type="ARBA" id="ARBA00022793"/>
    </source>
</evidence>
<feature type="domain" description="Phosphoenolpyruvate carboxykinase GTP-utilising N-terminal" evidence="11">
    <location>
        <begin position="20"/>
        <end position="240"/>
    </location>
</feature>
<comment type="cofactor">
    <cofactor evidence="9">
        <name>Mn(2+)</name>
        <dbReference type="ChEBI" id="CHEBI:29035"/>
    </cofactor>
    <text evidence="9">Binds 1 Mn(2+) ion per subunit.</text>
</comment>
<dbReference type="InterPro" id="IPR008210">
    <property type="entry name" value="PEP_carboxykinase_N"/>
</dbReference>
<sequence>MSQQVTGLDGAPTDHKELTDWVREVADLTRPDEVVWCDGSQAEWERLTGLLVEHGTFVRLNPELRPNSFYCRSDPSDVARVEDRTFICSEREQDAGPTNNWVDPAEMRATFADVYDGCMRGRTMYVVPFCMGPLGGNISQLGVEITDSPYVVVSMRIMARMGTPALRLIEERGSFVKAVHSVGAPLEPGQQDVPWPCNSTKYISHFPETREIWSFGSGYGGNALLGKKCYALRIASVMARDEGWLAEHMLILKVTPPQGEPRYIAAAFPSACGKTNLAMLSPTIPGWKVETVGDDIAWMRFDDEGRLRAINPEAGFFGVAPGTGESTNRNAVEALWGNSIFTNVALTDDGDVWWEGLTEEPPAHLIDWKGRDWTPDSDEPAAHPNARFTTPAGQAPTIAPEWEDPAGVPVSAILFGGRRATAVPLANESFDWQHGVFLGANVASEKTAAAEGTVGELRRDPFAMLPFCGYNMGDYFGHWLGVGRATDPENLPRIFYVNWFRKDANGRIVWPGFGENGRVLKWIVQRLNGAAEAQRTPIGNVPTPESLDTSGLDISRADLEYLLSVDPETWREEAALIPEFFKTFGDQLPGELWDEYNALLNRLG</sequence>
<feature type="binding site" evidence="9">
    <location>
        <begin position="385"/>
        <end position="387"/>
    </location>
    <ligand>
        <name>substrate</name>
    </ligand>
</feature>
<keyword evidence="6 9" id="KW-0342">GTP-binding</keyword>
<dbReference type="Proteomes" id="UP001596956">
    <property type="component" value="Unassembled WGS sequence"/>
</dbReference>
<dbReference type="InterPro" id="IPR008209">
    <property type="entry name" value="PEP_carboxykinase_GTP"/>
</dbReference>
<evidence type="ECO:0000256" key="6">
    <source>
        <dbReference type="ARBA" id="ARBA00023134"/>
    </source>
</evidence>
<dbReference type="InterPro" id="IPR018091">
    <property type="entry name" value="PEP_carboxykin_GTP_CS"/>
</dbReference>
<comment type="similarity">
    <text evidence="1 9">Belongs to the phosphoenolpyruvate carboxykinase [GTP] family.</text>
</comment>
<protein>
    <recommendedName>
        <fullName evidence="9">Phosphoenolpyruvate carboxykinase [GTP]</fullName>
        <shortName evidence="9">PEP carboxykinase</shortName>
        <shortName evidence="9">PEPCK</shortName>
        <ecNumber evidence="9">4.1.1.32</ecNumber>
    </recommendedName>
    <alternativeName>
        <fullName evidence="9">GTP-dependent phosphoenolpyruvate carboxykinase</fullName>
        <shortName evidence="9">GTP-PEPCK</shortName>
    </alternativeName>
</protein>
<dbReference type="CDD" id="cd00819">
    <property type="entry name" value="PEPCK_GTP"/>
    <property type="match status" value="1"/>
</dbReference>
<keyword evidence="3 9" id="KW-0479">Metal-binding</keyword>
<dbReference type="EC" id="4.1.1.32" evidence="9"/>
<feature type="binding site" evidence="9">
    <location>
        <position position="295"/>
    </location>
    <ligand>
        <name>Mn(2+)</name>
        <dbReference type="ChEBI" id="CHEBI:29035"/>
    </ligand>
</feature>
<gene>
    <name evidence="9" type="primary">pckG</name>
    <name evidence="12" type="ORF">ACFQZU_05710</name>
</gene>
<comment type="subunit">
    <text evidence="9">Monomer.</text>
</comment>
<dbReference type="Pfam" id="PF00821">
    <property type="entry name" value="PEPCK_GTP"/>
    <property type="match status" value="1"/>
</dbReference>
<feature type="binding site" evidence="9">
    <location>
        <position position="387"/>
    </location>
    <ligand>
        <name>GTP</name>
        <dbReference type="ChEBI" id="CHEBI:37565"/>
    </ligand>
</feature>
<feature type="binding site" evidence="9">
    <location>
        <position position="80"/>
    </location>
    <ligand>
        <name>substrate</name>
    </ligand>
</feature>
<keyword evidence="13" id="KW-1185">Reference proteome</keyword>
<dbReference type="Pfam" id="PF17297">
    <property type="entry name" value="PEPCK_N"/>
    <property type="match status" value="1"/>
</dbReference>
<dbReference type="Gene3D" id="3.90.228.20">
    <property type="match status" value="1"/>
</dbReference>
<keyword evidence="2 9" id="KW-0312">Gluconeogenesis</keyword>
<feature type="binding site" evidence="9">
    <location>
        <position position="418"/>
    </location>
    <ligand>
        <name>GTP</name>
        <dbReference type="ChEBI" id="CHEBI:37565"/>
    </ligand>
</feature>
<keyword evidence="7 9" id="KW-0464">Manganese</keyword>
<feature type="binding site" evidence="9">
    <location>
        <begin position="271"/>
        <end position="276"/>
    </location>
    <ligand>
        <name>GTP</name>
        <dbReference type="ChEBI" id="CHEBI:37565"/>
    </ligand>
</feature>
<keyword evidence="9" id="KW-0963">Cytoplasm</keyword>
<dbReference type="SUPFAM" id="SSF68923">
    <property type="entry name" value="PEP carboxykinase N-terminal domain"/>
    <property type="match status" value="1"/>
</dbReference>
<dbReference type="Gene3D" id="2.170.8.10">
    <property type="entry name" value="Phosphoenolpyruvate Carboxykinase, domain 2"/>
    <property type="match status" value="1"/>
</dbReference>
<evidence type="ECO:0000256" key="9">
    <source>
        <dbReference type="HAMAP-Rule" id="MF_00452"/>
    </source>
</evidence>
<evidence type="ECO:0000256" key="8">
    <source>
        <dbReference type="ARBA" id="ARBA00023239"/>
    </source>
</evidence>
<dbReference type="Gene3D" id="3.40.449.10">
    <property type="entry name" value="Phosphoenolpyruvate Carboxykinase, domain 1"/>
    <property type="match status" value="1"/>
</dbReference>
<feature type="binding site" evidence="9">
    <location>
        <begin position="513"/>
        <end position="516"/>
    </location>
    <ligand>
        <name>GTP</name>
        <dbReference type="ChEBI" id="CHEBI:37565"/>
    </ligand>
</feature>
<feature type="binding site" evidence="9">
    <location>
        <position position="228"/>
    </location>
    <ligand>
        <name>Mn(2+)</name>
        <dbReference type="ChEBI" id="CHEBI:29035"/>
    </ligand>
</feature>
<proteinExistence type="inferred from homology"/>
<keyword evidence="4 9" id="KW-0547">Nucleotide-binding</keyword>
<evidence type="ECO:0000259" key="10">
    <source>
        <dbReference type="Pfam" id="PF00821"/>
    </source>
</evidence>
<dbReference type="PANTHER" id="PTHR11561">
    <property type="entry name" value="PHOSPHOENOLPYRUVATE CARBOXYKINASE"/>
    <property type="match status" value="1"/>
</dbReference>
<dbReference type="GO" id="GO:0004613">
    <property type="term" value="F:phosphoenolpyruvate carboxykinase (GTP) activity"/>
    <property type="evidence" value="ECO:0007669"/>
    <property type="project" value="UniProtKB-EC"/>
</dbReference>
<dbReference type="PANTHER" id="PTHR11561:SF0">
    <property type="entry name" value="PHOSPHOENOLPYRUVATE CARBOXYKINASE [GTP]-RELATED"/>
    <property type="match status" value="1"/>
</dbReference>
<keyword evidence="5 9" id="KW-0210">Decarboxylase</keyword>
<evidence type="ECO:0000256" key="7">
    <source>
        <dbReference type="ARBA" id="ARBA00023211"/>
    </source>
</evidence>
<reference evidence="13" key="1">
    <citation type="journal article" date="2019" name="Int. J. Syst. Evol. Microbiol.">
        <title>The Global Catalogue of Microorganisms (GCM) 10K type strain sequencing project: providing services to taxonomists for standard genome sequencing and annotation.</title>
        <authorList>
            <consortium name="The Broad Institute Genomics Platform"/>
            <consortium name="The Broad Institute Genome Sequencing Center for Infectious Disease"/>
            <person name="Wu L."/>
            <person name="Ma J."/>
        </authorList>
    </citation>
    <scope>NUCLEOTIDE SEQUENCE [LARGE SCALE GENOMIC DNA]</scope>
    <source>
        <strain evidence="13">CCUG 63369</strain>
    </source>
</reference>
<comment type="catalytic activity">
    <reaction evidence="9">
        <text>oxaloacetate + GTP = phosphoenolpyruvate + GDP + CO2</text>
        <dbReference type="Rhea" id="RHEA:10388"/>
        <dbReference type="ChEBI" id="CHEBI:16452"/>
        <dbReference type="ChEBI" id="CHEBI:16526"/>
        <dbReference type="ChEBI" id="CHEBI:37565"/>
        <dbReference type="ChEBI" id="CHEBI:58189"/>
        <dbReference type="ChEBI" id="CHEBI:58702"/>
        <dbReference type="EC" id="4.1.1.32"/>
    </reaction>
</comment>
<feature type="binding site" evidence="9">
    <location>
        <position position="270"/>
    </location>
    <ligand>
        <name>substrate</name>
    </ligand>
</feature>
<feature type="binding site" evidence="9">
    <location>
        <begin position="219"/>
        <end position="221"/>
    </location>
    <ligand>
        <name>substrate</name>
    </ligand>
</feature>
<dbReference type="EMBL" id="JBHTHR010000103">
    <property type="protein sequence ID" value="MFD0800814.1"/>
    <property type="molecule type" value="Genomic_DNA"/>
</dbReference>
<dbReference type="PROSITE" id="PS00505">
    <property type="entry name" value="PEPCK_GTP"/>
    <property type="match status" value="1"/>
</dbReference>
<evidence type="ECO:0000256" key="2">
    <source>
        <dbReference type="ARBA" id="ARBA00022432"/>
    </source>
</evidence>